<evidence type="ECO:0000313" key="1">
    <source>
        <dbReference type="EMBL" id="CAL4084716.1"/>
    </source>
</evidence>
<comment type="caution">
    <text evidence="1">The sequence shown here is derived from an EMBL/GenBank/DDBJ whole genome shotgun (WGS) entry which is preliminary data.</text>
</comment>
<dbReference type="Proteomes" id="UP001497623">
    <property type="component" value="Unassembled WGS sequence"/>
</dbReference>
<keyword evidence="2" id="KW-1185">Reference proteome</keyword>
<sequence>MAAPQQSKKKCRQYNAEYIQHGFVPSPSNQQHHMCLLCGKMFSNVAMQPSRLREHLHRVHPSEADKGVAYFQSLYDKQKKKIYWQYFVPRLCGPGPKAIPGFLLVNFRPG</sequence>
<accession>A0AAV2QIM8</accession>
<organism evidence="1 2">
    <name type="scientific">Meganyctiphanes norvegica</name>
    <name type="common">Northern krill</name>
    <name type="synonym">Thysanopoda norvegica</name>
    <dbReference type="NCBI Taxonomy" id="48144"/>
    <lineage>
        <taxon>Eukaryota</taxon>
        <taxon>Metazoa</taxon>
        <taxon>Ecdysozoa</taxon>
        <taxon>Arthropoda</taxon>
        <taxon>Crustacea</taxon>
        <taxon>Multicrustacea</taxon>
        <taxon>Malacostraca</taxon>
        <taxon>Eumalacostraca</taxon>
        <taxon>Eucarida</taxon>
        <taxon>Euphausiacea</taxon>
        <taxon>Euphausiidae</taxon>
        <taxon>Meganyctiphanes</taxon>
    </lineage>
</organism>
<reference evidence="1 2" key="1">
    <citation type="submission" date="2024-05" db="EMBL/GenBank/DDBJ databases">
        <authorList>
            <person name="Wallberg A."/>
        </authorList>
    </citation>
    <scope>NUCLEOTIDE SEQUENCE [LARGE SCALE GENOMIC DNA]</scope>
</reference>
<proteinExistence type="predicted"/>
<evidence type="ECO:0000313" key="2">
    <source>
        <dbReference type="Proteomes" id="UP001497623"/>
    </source>
</evidence>
<gene>
    <name evidence="1" type="ORF">MNOR_LOCUS12496</name>
</gene>
<feature type="non-terminal residue" evidence="1">
    <location>
        <position position="110"/>
    </location>
</feature>
<dbReference type="AlphaFoldDB" id="A0AAV2QIM8"/>
<name>A0AAV2QIM8_MEGNR</name>
<dbReference type="EMBL" id="CAXKWB010006864">
    <property type="protein sequence ID" value="CAL4084716.1"/>
    <property type="molecule type" value="Genomic_DNA"/>
</dbReference>
<protein>
    <submittedName>
        <fullName evidence="1">Uncharacterized protein</fullName>
    </submittedName>
</protein>